<evidence type="ECO:0000256" key="2">
    <source>
        <dbReference type="ARBA" id="ARBA00022475"/>
    </source>
</evidence>
<dbReference type="Gene3D" id="1.20.1740.10">
    <property type="entry name" value="Amino acid/polyamine transporter I"/>
    <property type="match status" value="1"/>
</dbReference>
<evidence type="ECO:0000256" key="6">
    <source>
        <dbReference type="SAM" id="Phobius"/>
    </source>
</evidence>
<feature type="transmembrane region" description="Helical" evidence="6">
    <location>
        <begin position="303"/>
        <end position="325"/>
    </location>
</feature>
<sequence length="512" mass="52583">MASIAAAPPIGPARETQLRKGALGLADDTVVAISSTAPAYSIATSLAGLGTAVALHAPAAIIVGFLPVMGIAVAFWLLNRIEQDCGASYSWVRRFMGKPLGFMNGWVIIVADVIFCAFAGPQCGQATLQLINNAHLTSLGPISLDATNSTADVVVGVLWLALLTWMVVVGIRMAAKFQWVLLALEYFIVLGFAIGGLFHGGGSAFSADWFNPFTFGGLGPLAAGVVISVFFYWGWDTAANLNEESGDAAEAPGRAGMLGMVALLGIFLVTAASIQHVLTPDQIVGSGIGTLSLFASSLVPEPLASLAVLALISSTVATVQTTLLPSARTAFSMGRDGSLGRVWAIVHPTFRTPWIGTIIFGILSGGIALLSLKLGGLNAVVAAGVTSIGVMVSYYYGMTGIACAVAVARRGIRSASDVVLGMVIPVASALTLGALAGYFVVNSWRSADSLSLDASNGRFVAILPLALIASGIPAYVWSALRRRPPVAPEPGSVELLGTGNRQGAAVVAGANS</sequence>
<feature type="transmembrane region" description="Helical" evidence="6">
    <location>
        <begin position="153"/>
        <end position="172"/>
    </location>
</feature>
<feature type="transmembrane region" description="Helical" evidence="6">
    <location>
        <begin position="354"/>
        <end position="374"/>
    </location>
</feature>
<dbReference type="AlphaFoldDB" id="A0A934NFL8"/>
<evidence type="ECO:0000256" key="3">
    <source>
        <dbReference type="ARBA" id="ARBA00022692"/>
    </source>
</evidence>
<reference evidence="7 8" key="1">
    <citation type="submission" date="2020-10" db="EMBL/GenBank/DDBJ databases">
        <title>Ca. Dormibacterota MAGs.</title>
        <authorList>
            <person name="Montgomery K."/>
        </authorList>
    </citation>
    <scope>NUCLEOTIDE SEQUENCE [LARGE SCALE GENOMIC DNA]</scope>
    <source>
        <strain evidence="7">Mitchell_Peninsula_5</strain>
    </source>
</reference>
<dbReference type="Pfam" id="PF13520">
    <property type="entry name" value="AA_permease_2"/>
    <property type="match status" value="1"/>
</dbReference>
<dbReference type="InterPro" id="IPR002293">
    <property type="entry name" value="AA/rel_permease1"/>
</dbReference>
<feature type="transmembrane region" description="Helical" evidence="6">
    <location>
        <begin position="99"/>
        <end position="120"/>
    </location>
</feature>
<accession>A0A934NFL8</accession>
<keyword evidence="2" id="KW-1003">Cell membrane</keyword>
<feature type="transmembrane region" description="Helical" evidence="6">
    <location>
        <begin position="179"/>
        <end position="201"/>
    </location>
</feature>
<keyword evidence="3 6" id="KW-0812">Transmembrane</keyword>
<dbReference type="InterPro" id="IPR050367">
    <property type="entry name" value="APC_superfamily"/>
</dbReference>
<name>A0A934NFL8_9BACT</name>
<evidence type="ECO:0000313" key="7">
    <source>
        <dbReference type="EMBL" id="MBJ7608271.1"/>
    </source>
</evidence>
<feature type="transmembrane region" description="Helical" evidence="6">
    <location>
        <begin position="380"/>
        <end position="407"/>
    </location>
</feature>
<evidence type="ECO:0000256" key="5">
    <source>
        <dbReference type="ARBA" id="ARBA00023136"/>
    </source>
</evidence>
<feature type="transmembrane region" description="Helical" evidence="6">
    <location>
        <begin position="213"/>
        <end position="235"/>
    </location>
</feature>
<comment type="caution">
    <text evidence="7">The sequence shown here is derived from an EMBL/GenBank/DDBJ whole genome shotgun (WGS) entry which is preliminary data.</text>
</comment>
<dbReference type="PANTHER" id="PTHR42770:SF7">
    <property type="entry name" value="MEMBRANE PROTEIN"/>
    <property type="match status" value="1"/>
</dbReference>
<keyword evidence="5 6" id="KW-0472">Membrane</keyword>
<feature type="transmembrane region" description="Helical" evidence="6">
    <location>
        <begin position="55"/>
        <end position="78"/>
    </location>
</feature>
<dbReference type="GO" id="GO:0022857">
    <property type="term" value="F:transmembrane transporter activity"/>
    <property type="evidence" value="ECO:0007669"/>
    <property type="project" value="InterPro"/>
</dbReference>
<dbReference type="GO" id="GO:0005886">
    <property type="term" value="C:plasma membrane"/>
    <property type="evidence" value="ECO:0007669"/>
    <property type="project" value="UniProtKB-SubCell"/>
</dbReference>
<evidence type="ECO:0000256" key="4">
    <source>
        <dbReference type="ARBA" id="ARBA00022989"/>
    </source>
</evidence>
<gene>
    <name evidence="7" type="ORF">JF887_02410</name>
</gene>
<feature type="transmembrane region" description="Helical" evidence="6">
    <location>
        <begin position="419"/>
        <end position="441"/>
    </location>
</feature>
<organism evidence="7 8">
    <name type="scientific">Candidatus Amunia macphersoniae</name>
    <dbReference type="NCBI Taxonomy" id="3127014"/>
    <lineage>
        <taxon>Bacteria</taxon>
        <taxon>Bacillati</taxon>
        <taxon>Candidatus Dormiibacterota</taxon>
        <taxon>Candidatus Dormibacteria</taxon>
        <taxon>Candidatus Aeolococcales</taxon>
        <taxon>Candidatus Aeolococcaceae</taxon>
        <taxon>Candidatus Amunia</taxon>
    </lineage>
</organism>
<evidence type="ECO:0000313" key="8">
    <source>
        <dbReference type="Proteomes" id="UP000614410"/>
    </source>
</evidence>
<feature type="transmembrane region" description="Helical" evidence="6">
    <location>
        <begin position="255"/>
        <end position="274"/>
    </location>
</feature>
<dbReference type="Proteomes" id="UP000614410">
    <property type="component" value="Unassembled WGS sequence"/>
</dbReference>
<comment type="subcellular location">
    <subcellularLocation>
        <location evidence="1">Cell membrane</location>
        <topology evidence="1">Multi-pass membrane protein</topology>
    </subcellularLocation>
</comment>
<dbReference type="PANTHER" id="PTHR42770">
    <property type="entry name" value="AMINO ACID TRANSPORTER-RELATED"/>
    <property type="match status" value="1"/>
</dbReference>
<proteinExistence type="predicted"/>
<keyword evidence="4 6" id="KW-1133">Transmembrane helix</keyword>
<protein>
    <submittedName>
        <fullName evidence="7">APC family permease</fullName>
    </submittedName>
</protein>
<feature type="transmembrane region" description="Helical" evidence="6">
    <location>
        <begin position="461"/>
        <end position="480"/>
    </location>
</feature>
<evidence type="ECO:0000256" key="1">
    <source>
        <dbReference type="ARBA" id="ARBA00004651"/>
    </source>
</evidence>
<dbReference type="PIRSF" id="PIRSF006060">
    <property type="entry name" value="AA_transporter"/>
    <property type="match status" value="1"/>
</dbReference>
<dbReference type="EMBL" id="JAEKNN010000009">
    <property type="protein sequence ID" value="MBJ7608271.1"/>
    <property type="molecule type" value="Genomic_DNA"/>
</dbReference>